<protein>
    <submittedName>
        <fullName evidence="1">Uncharacterized protein</fullName>
    </submittedName>
</protein>
<organism evidence="1 2">
    <name type="scientific">Cohnella faecalis</name>
    <dbReference type="NCBI Taxonomy" id="2315694"/>
    <lineage>
        <taxon>Bacteria</taxon>
        <taxon>Bacillati</taxon>
        <taxon>Bacillota</taxon>
        <taxon>Bacilli</taxon>
        <taxon>Bacillales</taxon>
        <taxon>Paenibacillaceae</taxon>
        <taxon>Cohnella</taxon>
    </lineage>
</organism>
<dbReference type="RefSeq" id="WP_119151778.1">
    <property type="nucleotide sequence ID" value="NZ_JBHSOV010000040.1"/>
</dbReference>
<accession>A0A398CGE0</accession>
<comment type="caution">
    <text evidence="1">The sequence shown here is derived from an EMBL/GenBank/DDBJ whole genome shotgun (WGS) entry which is preliminary data.</text>
</comment>
<dbReference type="Proteomes" id="UP000266340">
    <property type="component" value="Unassembled WGS sequence"/>
</dbReference>
<evidence type="ECO:0000313" key="1">
    <source>
        <dbReference type="EMBL" id="RIE01525.1"/>
    </source>
</evidence>
<keyword evidence="2" id="KW-1185">Reference proteome</keyword>
<reference evidence="1 2" key="1">
    <citation type="submission" date="2018-09" db="EMBL/GenBank/DDBJ databases">
        <title>Cohnella cavernae sp. nov., isolated from a karst cave.</title>
        <authorList>
            <person name="Zhu H."/>
        </authorList>
    </citation>
    <scope>NUCLEOTIDE SEQUENCE [LARGE SCALE GENOMIC DNA]</scope>
    <source>
        <strain evidence="1 2">K2E09-144</strain>
    </source>
</reference>
<dbReference type="EMBL" id="QXJM01000040">
    <property type="protein sequence ID" value="RIE01525.1"/>
    <property type="molecule type" value="Genomic_DNA"/>
</dbReference>
<evidence type="ECO:0000313" key="2">
    <source>
        <dbReference type="Proteomes" id="UP000266340"/>
    </source>
</evidence>
<name>A0A398CGE0_9BACL</name>
<proteinExistence type="predicted"/>
<dbReference type="OrthoDB" id="3035340at2"/>
<sequence>MAQFNARYLFKLKFKSPSSEALNTDFNTLISDVNEAIDAFNARFRGIKEIVLPSIEYSVISLVLIVYDEIREQITAKELTYFSRYLHNERDWVRFTKERTKLFVPIKINEITDAELFRHIHENSLNPLDYEEYFKNLELEEEYFDEELDRGNKGMEKGESFESDLISSVSDEQIIATLQSLLLNKDMGLAVNVFKKNAAVEKIKRILMPWIIS</sequence>
<dbReference type="AlphaFoldDB" id="A0A398CGE0"/>
<gene>
    <name evidence="1" type="ORF">D3H35_24545</name>
</gene>